<evidence type="ECO:0000256" key="7">
    <source>
        <dbReference type="SAM" id="MobiDB-lite"/>
    </source>
</evidence>
<dbReference type="GO" id="GO:0006952">
    <property type="term" value="P:defense response"/>
    <property type="evidence" value="ECO:0007669"/>
    <property type="project" value="InterPro"/>
</dbReference>
<feature type="domain" description="TIR" evidence="8">
    <location>
        <begin position="12"/>
        <end position="180"/>
    </location>
</feature>
<evidence type="ECO:0000313" key="10">
    <source>
        <dbReference type="Proteomes" id="UP001229421"/>
    </source>
</evidence>
<dbReference type="PROSITE" id="PS51450">
    <property type="entry name" value="LRR"/>
    <property type="match status" value="1"/>
</dbReference>
<dbReference type="Pfam" id="PF20160">
    <property type="entry name" value="C-JID"/>
    <property type="match status" value="1"/>
</dbReference>
<dbReference type="PROSITE" id="PS50104">
    <property type="entry name" value="TIR"/>
    <property type="match status" value="1"/>
</dbReference>
<dbReference type="Gene3D" id="3.40.50.300">
    <property type="entry name" value="P-loop containing nucleotide triphosphate hydrolases"/>
    <property type="match status" value="1"/>
</dbReference>
<gene>
    <name evidence="9" type="ORF">QVD17_24148</name>
</gene>
<dbReference type="InterPro" id="IPR042197">
    <property type="entry name" value="Apaf_helical"/>
</dbReference>
<accession>A0AAD8NUV4</accession>
<keyword evidence="3" id="KW-0677">Repeat</keyword>
<dbReference type="SUPFAM" id="SSF52058">
    <property type="entry name" value="L domain-like"/>
    <property type="match status" value="1"/>
</dbReference>
<organism evidence="9 10">
    <name type="scientific">Tagetes erecta</name>
    <name type="common">African marigold</name>
    <dbReference type="NCBI Taxonomy" id="13708"/>
    <lineage>
        <taxon>Eukaryota</taxon>
        <taxon>Viridiplantae</taxon>
        <taxon>Streptophyta</taxon>
        <taxon>Embryophyta</taxon>
        <taxon>Tracheophyta</taxon>
        <taxon>Spermatophyta</taxon>
        <taxon>Magnoliopsida</taxon>
        <taxon>eudicotyledons</taxon>
        <taxon>Gunneridae</taxon>
        <taxon>Pentapetalae</taxon>
        <taxon>asterids</taxon>
        <taxon>campanulids</taxon>
        <taxon>Asterales</taxon>
        <taxon>Asteraceae</taxon>
        <taxon>Asteroideae</taxon>
        <taxon>Heliantheae alliance</taxon>
        <taxon>Tageteae</taxon>
        <taxon>Tagetes</taxon>
    </lineage>
</organism>
<dbReference type="Gene3D" id="3.80.10.10">
    <property type="entry name" value="Ribonuclease Inhibitor"/>
    <property type="match status" value="2"/>
</dbReference>
<dbReference type="InterPro" id="IPR058192">
    <property type="entry name" value="WHD_ROQ1-like"/>
</dbReference>
<dbReference type="EMBL" id="JAUHHV010000006">
    <property type="protein sequence ID" value="KAK1421651.1"/>
    <property type="molecule type" value="Genomic_DNA"/>
</dbReference>
<dbReference type="Gene3D" id="1.10.8.430">
    <property type="entry name" value="Helical domain of apoptotic protease-activating factors"/>
    <property type="match status" value="1"/>
</dbReference>
<evidence type="ECO:0000256" key="6">
    <source>
        <dbReference type="ARBA" id="ARBA00047304"/>
    </source>
</evidence>
<dbReference type="EC" id="3.2.2.6" evidence="1"/>
<dbReference type="InterPro" id="IPR002182">
    <property type="entry name" value="NB-ARC"/>
</dbReference>
<dbReference type="Pfam" id="PF00931">
    <property type="entry name" value="NB-ARC"/>
    <property type="match status" value="1"/>
</dbReference>
<dbReference type="Pfam" id="PF01582">
    <property type="entry name" value="TIR"/>
    <property type="match status" value="1"/>
</dbReference>
<dbReference type="PRINTS" id="PR00364">
    <property type="entry name" value="DISEASERSIST"/>
</dbReference>
<dbReference type="Pfam" id="PF23282">
    <property type="entry name" value="WHD_ROQ1"/>
    <property type="match status" value="1"/>
</dbReference>
<dbReference type="InterPro" id="IPR000157">
    <property type="entry name" value="TIR_dom"/>
</dbReference>
<feature type="compositionally biased region" description="Acidic residues" evidence="7">
    <location>
        <begin position="1089"/>
        <end position="1100"/>
    </location>
</feature>
<keyword evidence="2" id="KW-0433">Leucine-rich repeat</keyword>
<dbReference type="InterPro" id="IPR045344">
    <property type="entry name" value="C-JID"/>
</dbReference>
<proteinExistence type="predicted"/>
<dbReference type="InterPro" id="IPR035897">
    <property type="entry name" value="Toll_tir_struct_dom_sf"/>
</dbReference>
<protein>
    <recommendedName>
        <fullName evidence="1">ADP-ribosyl cyclase/cyclic ADP-ribose hydrolase</fullName>
        <ecNumber evidence="1">3.2.2.6</ecNumber>
    </recommendedName>
</protein>
<evidence type="ECO:0000256" key="3">
    <source>
        <dbReference type="ARBA" id="ARBA00022737"/>
    </source>
</evidence>
<evidence type="ECO:0000259" key="8">
    <source>
        <dbReference type="PROSITE" id="PS50104"/>
    </source>
</evidence>
<dbReference type="InterPro" id="IPR027417">
    <property type="entry name" value="P-loop_NTPase"/>
</dbReference>
<dbReference type="AlphaFoldDB" id="A0AAD8NUV4"/>
<dbReference type="Pfam" id="PF00560">
    <property type="entry name" value="LRR_1"/>
    <property type="match status" value="1"/>
</dbReference>
<sequence>MASSSSHNAHRWKYDVFVSFRGEDIRKTFIDHLFDDFRRKGIYAFRDDKKLKRGEEISSELYKAIEQSRFLIVMFSNDYASSTWCLRELVKILECKKRDHEYEVRVLFYNVTAEMVKNQSDSYKEAFMKHEALNRREVHKWKKALTSAVNLYSGWNLQSMSNGNEPKFIETISKEIFYKLTDGPLDVGENLVGLYSRADEMDLLQLVGSEKVHMIGICGIGGIGKTTIAKAVFNLLHKHFETYSFCEDVKGVEKRHGLVHLQKILLESLMNARNLKIRSVSHGIGMIKRRMSDKKVLVVLDDVDDYSQFEALVGSTSWFGPGSIIIVTGRDRQLLSVLGVEEVYEVELLKDDEALELFSLYAFRNKDPKEEFKDLANEVVNYVKGLPLALKVLGSFLFLKTVDEWRSELNKLRRYPHSKIQQVLRISYDALDFDQRNIFLDISCFFKGEKKDFVMKVLDGCDLFFATNIRVLIDKSLVSVSEDRLAMHDLIQEMGRQIVYEESEEPGKRSRLWFPTDVLTVLNKDKGTKSVKGLALDVSRLEVDIRSETFKNLNHLRLLHLYIGSWDNLRDASGKIHETKSGVETKVKATSKSLDLLSSELRLFCWPGYPFQHLPTTFYPDSLVVLDLSYSYIKEIWSGSQGGFMKLVSINLGHCHNLIKTPDFTKMPNLEELVLDGCESLLHVHHSVGTLTSLVVLNLRNCKNLVSPPNCTALTSLQILNISGCKKLDQFPKDLEKMKALVELHADRTDIKRFPDSILHLGNLQVLSLGQQEDMQTNSIIWPSFFTTKTHHLPSAALPSLSSLKNLRNINVSHCNITEASLDGIECLSMLQTLNLSGNYFTSLPSFSKLLHLETLGLVGCKNMEALPELPPNIQLIEAQDCISLKELPTKSTVYESSIQCFDFTNCSKVMQNQSVESLVTMLLPQGRIDPYKVVSLFLPGDKIPGWFSNQIMGDCITVELPAEWSYEKFKGVAICLVFAPRNRNGRKSSYGSIGYRFKNFDNTPIGVESPIPDSVFQYENIGIKSEQMFMCYQQSEPDWKKAKNFISVSFDVYGADCVVKSCGVRLVLEEQGGGGSRMIQWLPLPSPVEDDEPSLEDTI</sequence>
<reference evidence="9" key="1">
    <citation type="journal article" date="2023" name="bioRxiv">
        <title>Improved chromosome-level genome assembly for marigold (Tagetes erecta).</title>
        <authorList>
            <person name="Jiang F."/>
            <person name="Yuan L."/>
            <person name="Wang S."/>
            <person name="Wang H."/>
            <person name="Xu D."/>
            <person name="Wang A."/>
            <person name="Fan W."/>
        </authorList>
    </citation>
    <scope>NUCLEOTIDE SEQUENCE</scope>
    <source>
        <strain evidence="9">WSJ</strain>
        <tissue evidence="9">Leaf</tissue>
    </source>
</reference>
<dbReference type="GO" id="GO:0007165">
    <property type="term" value="P:signal transduction"/>
    <property type="evidence" value="ECO:0007669"/>
    <property type="project" value="InterPro"/>
</dbReference>
<evidence type="ECO:0000256" key="1">
    <source>
        <dbReference type="ARBA" id="ARBA00011982"/>
    </source>
</evidence>
<dbReference type="PANTHER" id="PTHR11017">
    <property type="entry name" value="LEUCINE-RICH REPEAT-CONTAINING PROTEIN"/>
    <property type="match status" value="1"/>
</dbReference>
<evidence type="ECO:0000256" key="4">
    <source>
        <dbReference type="ARBA" id="ARBA00022801"/>
    </source>
</evidence>
<evidence type="ECO:0000313" key="9">
    <source>
        <dbReference type="EMBL" id="KAK1421651.1"/>
    </source>
</evidence>
<dbReference type="Proteomes" id="UP001229421">
    <property type="component" value="Unassembled WGS sequence"/>
</dbReference>
<dbReference type="GO" id="GO:0043531">
    <property type="term" value="F:ADP binding"/>
    <property type="evidence" value="ECO:0007669"/>
    <property type="project" value="InterPro"/>
</dbReference>
<name>A0AAD8NUV4_TARER</name>
<dbReference type="SMART" id="SM00255">
    <property type="entry name" value="TIR"/>
    <property type="match status" value="1"/>
</dbReference>
<dbReference type="SUPFAM" id="SSF52540">
    <property type="entry name" value="P-loop containing nucleoside triphosphate hydrolases"/>
    <property type="match status" value="1"/>
</dbReference>
<dbReference type="Gene3D" id="3.40.50.10140">
    <property type="entry name" value="Toll/interleukin-1 receptor homology (TIR) domain"/>
    <property type="match status" value="1"/>
</dbReference>
<evidence type="ECO:0000256" key="2">
    <source>
        <dbReference type="ARBA" id="ARBA00022614"/>
    </source>
</evidence>
<comment type="catalytic activity">
    <reaction evidence="6">
        <text>NAD(+) + H2O = ADP-D-ribose + nicotinamide + H(+)</text>
        <dbReference type="Rhea" id="RHEA:16301"/>
        <dbReference type="ChEBI" id="CHEBI:15377"/>
        <dbReference type="ChEBI" id="CHEBI:15378"/>
        <dbReference type="ChEBI" id="CHEBI:17154"/>
        <dbReference type="ChEBI" id="CHEBI:57540"/>
        <dbReference type="ChEBI" id="CHEBI:57967"/>
        <dbReference type="EC" id="3.2.2.6"/>
    </reaction>
    <physiologicalReaction direction="left-to-right" evidence="6">
        <dbReference type="Rhea" id="RHEA:16302"/>
    </physiologicalReaction>
</comment>
<dbReference type="GO" id="GO:0061809">
    <property type="term" value="F:NAD+ nucleosidase activity, cyclic ADP-ribose generating"/>
    <property type="evidence" value="ECO:0007669"/>
    <property type="project" value="UniProtKB-EC"/>
</dbReference>
<comment type="caution">
    <text evidence="9">The sequence shown here is derived from an EMBL/GenBank/DDBJ whole genome shotgun (WGS) entry which is preliminary data.</text>
</comment>
<dbReference type="PANTHER" id="PTHR11017:SF573">
    <property type="entry name" value="ADP-RIBOSYL CYCLASE_CYCLIC ADP-RIBOSE HYDROLASE"/>
    <property type="match status" value="1"/>
</dbReference>
<dbReference type="InterPro" id="IPR001611">
    <property type="entry name" value="Leu-rich_rpt"/>
</dbReference>
<keyword evidence="4" id="KW-0378">Hydrolase</keyword>
<feature type="region of interest" description="Disordered" evidence="7">
    <location>
        <begin position="1080"/>
        <end position="1100"/>
    </location>
</feature>
<evidence type="ECO:0000256" key="5">
    <source>
        <dbReference type="ARBA" id="ARBA00023027"/>
    </source>
</evidence>
<dbReference type="FunFam" id="3.40.50.10140:FF:000007">
    <property type="entry name" value="Disease resistance protein (TIR-NBS-LRR class)"/>
    <property type="match status" value="1"/>
</dbReference>
<keyword evidence="5" id="KW-0520">NAD</keyword>
<dbReference type="SUPFAM" id="SSF52200">
    <property type="entry name" value="Toll/Interleukin receptor TIR domain"/>
    <property type="match status" value="1"/>
</dbReference>
<dbReference type="FunFam" id="1.10.8.430:FF:000002">
    <property type="entry name" value="Disease resistance protein (TIR-NBS-LRR class)"/>
    <property type="match status" value="1"/>
</dbReference>
<dbReference type="InterPro" id="IPR032675">
    <property type="entry name" value="LRR_dom_sf"/>
</dbReference>
<keyword evidence="10" id="KW-1185">Reference proteome</keyword>
<dbReference type="InterPro" id="IPR044974">
    <property type="entry name" value="Disease_R_plants"/>
</dbReference>